<evidence type="ECO:0000313" key="2">
    <source>
        <dbReference type="EMBL" id="GAA4465922.1"/>
    </source>
</evidence>
<dbReference type="Gene3D" id="1.20.1640.10">
    <property type="entry name" value="Multidrug efflux transporter AcrB transmembrane domain"/>
    <property type="match status" value="2"/>
</dbReference>
<feature type="transmembrane region" description="Helical" evidence="1">
    <location>
        <begin position="514"/>
        <end position="530"/>
    </location>
</feature>
<dbReference type="Pfam" id="PF00873">
    <property type="entry name" value="ACR_tran"/>
    <property type="match status" value="2"/>
</dbReference>
<accession>A0ABP8NEB1</accession>
<feature type="transmembrane region" description="Helical" evidence="1">
    <location>
        <begin position="433"/>
        <end position="453"/>
    </location>
</feature>
<feature type="transmembrane region" description="Helical" evidence="1">
    <location>
        <begin position="965"/>
        <end position="985"/>
    </location>
</feature>
<gene>
    <name evidence="2" type="ORF">GCM10023093_18960</name>
</gene>
<dbReference type="RefSeq" id="WP_345082156.1">
    <property type="nucleotide sequence ID" value="NZ_BAABFA010000011.1"/>
</dbReference>
<dbReference type="PANTHER" id="PTHR32063:SF24">
    <property type="entry name" value="CATION EFFLUX SYSTEM (ACRB_ACRD_ACRF FAMILY)"/>
    <property type="match status" value="1"/>
</dbReference>
<feature type="transmembrane region" description="Helical" evidence="1">
    <location>
        <begin position="991"/>
        <end position="1013"/>
    </location>
</feature>
<dbReference type="SUPFAM" id="SSF82714">
    <property type="entry name" value="Multidrug efflux transporter AcrB TolC docking domain, DN and DC subdomains"/>
    <property type="match status" value="2"/>
</dbReference>
<feature type="transmembrane region" description="Helical" evidence="1">
    <location>
        <begin position="536"/>
        <end position="554"/>
    </location>
</feature>
<feature type="transmembrane region" description="Helical" evidence="1">
    <location>
        <begin position="1041"/>
        <end position="1067"/>
    </location>
</feature>
<organism evidence="2 3">
    <name type="scientific">Nemorincola caseinilytica</name>
    <dbReference type="NCBI Taxonomy" id="2054315"/>
    <lineage>
        <taxon>Bacteria</taxon>
        <taxon>Pseudomonadati</taxon>
        <taxon>Bacteroidota</taxon>
        <taxon>Chitinophagia</taxon>
        <taxon>Chitinophagales</taxon>
        <taxon>Chitinophagaceae</taxon>
        <taxon>Nemorincola</taxon>
    </lineage>
</organism>
<dbReference type="PANTHER" id="PTHR32063">
    <property type="match status" value="1"/>
</dbReference>
<protein>
    <submittedName>
        <fullName evidence="2">Efflux RND transporter permease subunit</fullName>
    </submittedName>
</protein>
<evidence type="ECO:0000256" key="1">
    <source>
        <dbReference type="SAM" id="Phobius"/>
    </source>
</evidence>
<feature type="transmembrane region" description="Helical" evidence="1">
    <location>
        <begin position="465"/>
        <end position="493"/>
    </location>
</feature>
<feature type="transmembrane region" description="Helical" evidence="1">
    <location>
        <begin position="340"/>
        <end position="358"/>
    </location>
</feature>
<evidence type="ECO:0000313" key="3">
    <source>
        <dbReference type="Proteomes" id="UP001500067"/>
    </source>
</evidence>
<feature type="transmembrane region" description="Helical" evidence="1">
    <location>
        <begin position="1087"/>
        <end position="1114"/>
    </location>
</feature>
<comment type="caution">
    <text evidence="2">The sequence shown here is derived from an EMBL/GenBank/DDBJ whole genome shotgun (WGS) entry which is preliminary data.</text>
</comment>
<feature type="transmembrane region" description="Helical" evidence="1">
    <location>
        <begin position="938"/>
        <end position="958"/>
    </location>
</feature>
<keyword evidence="1" id="KW-0472">Membrane</keyword>
<dbReference type="Gene3D" id="3.30.70.1440">
    <property type="entry name" value="Multidrug efflux transporter AcrB pore domain"/>
    <property type="match status" value="1"/>
</dbReference>
<feature type="transmembrane region" description="Helical" evidence="1">
    <location>
        <begin position="585"/>
        <end position="604"/>
    </location>
</feature>
<dbReference type="Gene3D" id="3.30.70.1430">
    <property type="entry name" value="Multidrug efflux transporter AcrB pore domain"/>
    <property type="match status" value="2"/>
</dbReference>
<dbReference type="SUPFAM" id="SSF82866">
    <property type="entry name" value="Multidrug efflux transporter AcrB transmembrane domain"/>
    <property type="match status" value="2"/>
</dbReference>
<keyword evidence="1" id="KW-1133">Transmembrane helix</keyword>
<proteinExistence type="predicted"/>
<keyword evidence="3" id="KW-1185">Reference proteome</keyword>
<dbReference type="PRINTS" id="PR00702">
    <property type="entry name" value="ACRIFLAVINRP"/>
</dbReference>
<dbReference type="Gene3D" id="3.30.2090.10">
    <property type="entry name" value="Multidrug efflux transporter AcrB TolC docking domain, DN and DC subdomains"/>
    <property type="match status" value="2"/>
</dbReference>
<dbReference type="SUPFAM" id="SSF82693">
    <property type="entry name" value="Multidrug efflux transporter AcrB pore domain, PN1, PN2, PC1 and PC2 subdomains"/>
    <property type="match status" value="2"/>
</dbReference>
<reference evidence="3" key="1">
    <citation type="journal article" date="2019" name="Int. J. Syst. Evol. Microbiol.">
        <title>The Global Catalogue of Microorganisms (GCM) 10K type strain sequencing project: providing services to taxonomists for standard genome sequencing and annotation.</title>
        <authorList>
            <consortium name="The Broad Institute Genomics Platform"/>
            <consortium name="The Broad Institute Genome Sequencing Center for Infectious Disease"/>
            <person name="Wu L."/>
            <person name="Ma J."/>
        </authorList>
    </citation>
    <scope>NUCLEOTIDE SEQUENCE [LARGE SCALE GENOMIC DNA]</scope>
    <source>
        <strain evidence="3">JCM 32105</strain>
    </source>
</reference>
<name>A0ABP8NEB1_9BACT</name>
<feature type="transmembrane region" description="Helical" evidence="1">
    <location>
        <begin position="20"/>
        <end position="39"/>
    </location>
</feature>
<dbReference type="InterPro" id="IPR027463">
    <property type="entry name" value="AcrB_DN_DC_subdom"/>
</dbReference>
<dbReference type="InterPro" id="IPR001036">
    <property type="entry name" value="Acrflvin-R"/>
</dbReference>
<keyword evidence="1" id="KW-0812">Transmembrane</keyword>
<sequence length="1134" mass="126488">MKDKFKEFKLSSWAVDNRTAVYFITVFITLIGLMTYINLPKEQFPEIKLPQIIVQTVYPGTSPENMENLVTKPIEKQVKNLTGVKKVTSNSFQDYSVVIVEFNTDVKVDKAKQDVKDGVDKAKQDLPQNLPFQPEVKDIDFSEFPILNVNVSGNYDMNRLKKYADKVKDEIEAVKEIKRVDLVGAPEREIQINVDLFKMQAAGLTFDDIDRTVAMENISMTAGEVAMNDQKRILSVKHEFKAADEIGDIIVKNQQGKSVYIKDIATVIDTFVEQKSFARLDGQNVITLNVIKASGANLIEASEKIDALVKKMQQEDLPKDLTVVVTGDQSESTKTTLTDLVNTIIIGFILVTVILMFFMGVTNALFVAMSVPLSCAIAFLVMPGIGFTLNMIVLFSFLLALGIVVDDAIVVIENTHRIFDNGKRDIKTAAKMATGEVFLPVLTGTITTLMPFIPLAFWKGVIGSFMFFLPVTLIITLLASLLVAYLINPVFAVSFMKPESHEEHHARRRFTRRDSVLLVIFLAIAALFYLGGSIGFGNFIITLYLFILLEKYVLSKWIHAFQHKAWPAFQNWYTRWLERALKRPGLVLLVTIILFPISIFTYTMRSPPFTFFPSADPNFVYVYLNMPIGTDQKHTDEVLQKLEAKVYKALDMDLATGKKNPIVKSVISNVTVGAVDPTTNEIGDFPNKGKITVAFVGFEKRHGVSSAKYLDAIRAVVREYPGAEVTVDKEQGGPPLPKPVVVELTGDNLDSLIATSDRLKKYLEDKQVPGVEELRSDFQANKPEIIFDLDRNRMNNESISTMAVAGAMRTAVFGKEVSRFRDANDDYPIYLRYSSEQRRDVEALRNMPVIYRDMGMGGMIRTVPISSFADIRYSTTYGGIKRKDQKRIIALSSNVLSGYEENAVVEAVKHEIANFHAPSGITIVMSGQQEEQAETMSFLGTAMMIALGLIVLLLILQFNSISRMVIIMSEVMFSITGVLLGYSMFGNTFSLVMSGIGIVALAGIVVRNGILLVEFMDMMLHEGMSPYEAIVEAGRTRMTPVLLTATAAILGLIPLAVGLNIDFAGLFTHFNPHIFFGGDSNAFWAPLAWTMIYGLSFATFLTLIVVPAMCLLSFRFKDWVKRTRAKMSARIDGK</sequence>
<dbReference type="EMBL" id="BAABFA010000011">
    <property type="protein sequence ID" value="GAA4465922.1"/>
    <property type="molecule type" value="Genomic_DNA"/>
</dbReference>
<dbReference type="Gene3D" id="3.30.70.1320">
    <property type="entry name" value="Multidrug efflux transporter AcrB pore domain like"/>
    <property type="match status" value="1"/>
</dbReference>
<dbReference type="Proteomes" id="UP001500067">
    <property type="component" value="Unassembled WGS sequence"/>
</dbReference>